<comment type="caution">
    <text evidence="1">The sequence shown here is derived from an EMBL/GenBank/DDBJ whole genome shotgun (WGS) entry which is preliminary data.</text>
</comment>
<evidence type="ECO:0000313" key="2">
    <source>
        <dbReference type="Proteomes" id="UP000306509"/>
    </source>
</evidence>
<name>A0A4V6YR11_9FIRM</name>
<dbReference type="STRING" id="180332.GCA_000797495_02352"/>
<sequence>MMEGRKMPYDDVVMEKMDISALCMETIERYRSFMKGKTPEAPVLKLLMPEFLIKLSVLKRGRKDKLVPTIAGLLMFGKESCIREEFPNYFLDYREELQGVKLGWNYRMTSDDGSFNGNIFEYYNNVIGRLVAHGDHEFAVNKMKNEVGKDLVVSALKEAVSNAVIHADYYGRQGIVIRKKENLLTISNPGRLLIPKEEILAGGISDPRNPTIFKLFNMIGVGDRAGSGMGRIYDAWKTQNWPKPVFEANADPYRVTLKLEVY</sequence>
<dbReference type="AlphaFoldDB" id="A0A4V6YR11"/>
<dbReference type="InterPro" id="IPR038475">
    <property type="entry name" value="RecG_C_sf"/>
</dbReference>
<accession>A0A4V6YR11</accession>
<reference evidence="1 2" key="1">
    <citation type="journal article" date="2019" name="Anaerobe">
        <title>Detection of Robinsoniella peoriensis in multiple bone samples of a trauma patient.</title>
        <authorList>
            <person name="Schrottner P."/>
            <person name="Hartwich K."/>
            <person name="Bunk B."/>
            <person name="Schober I."/>
            <person name="Helbig S."/>
            <person name="Rudolph W.W."/>
            <person name="Gunzer F."/>
        </authorList>
    </citation>
    <scope>NUCLEOTIDE SEQUENCE [LARGE SCALE GENOMIC DNA]</scope>
    <source>
        <strain evidence="1 2">DSM 106044</strain>
    </source>
</reference>
<evidence type="ECO:0000313" key="1">
    <source>
        <dbReference type="EMBL" id="TLC97887.1"/>
    </source>
</evidence>
<dbReference type="PANTHER" id="PTHR30595:SF6">
    <property type="entry name" value="SCHLAFEN ALBA-2 DOMAIN-CONTAINING PROTEIN"/>
    <property type="match status" value="1"/>
</dbReference>
<dbReference type="EMBL" id="QGQD01000107">
    <property type="protein sequence ID" value="TLC97887.1"/>
    <property type="molecule type" value="Genomic_DNA"/>
</dbReference>
<organism evidence="1 2">
    <name type="scientific">Robinsoniella peoriensis</name>
    <dbReference type="NCBI Taxonomy" id="180332"/>
    <lineage>
        <taxon>Bacteria</taxon>
        <taxon>Bacillati</taxon>
        <taxon>Bacillota</taxon>
        <taxon>Clostridia</taxon>
        <taxon>Lachnospirales</taxon>
        <taxon>Lachnospiraceae</taxon>
        <taxon>Robinsoniella</taxon>
    </lineage>
</organism>
<proteinExistence type="predicted"/>
<gene>
    <name evidence="1" type="ORF">DSM106044_05250</name>
</gene>
<dbReference type="PANTHER" id="PTHR30595">
    <property type="entry name" value="GLPR-RELATED TRANSCRIPTIONAL REPRESSOR"/>
    <property type="match status" value="1"/>
</dbReference>
<dbReference type="Pfam" id="PF13749">
    <property type="entry name" value="HATPase_c_4"/>
    <property type="match status" value="1"/>
</dbReference>
<protein>
    <submittedName>
        <fullName evidence="1">Uncharacterized protein</fullName>
    </submittedName>
</protein>
<dbReference type="Gene3D" id="3.30.565.60">
    <property type="match status" value="1"/>
</dbReference>
<dbReference type="OrthoDB" id="9768354at2"/>
<keyword evidence="2" id="KW-1185">Reference proteome</keyword>
<dbReference type="Proteomes" id="UP000306509">
    <property type="component" value="Unassembled WGS sequence"/>
</dbReference>
<dbReference type="RefSeq" id="WP_070042770.1">
    <property type="nucleotide sequence ID" value="NZ_CABMJZ010000132.1"/>
</dbReference>